<reference evidence="1" key="1">
    <citation type="journal article" date="2021" name="IMA Fungus">
        <title>Genomic characterization of three marine fungi, including Emericellopsis atlantica sp. nov. with signatures of a generalist lifestyle and marine biomass degradation.</title>
        <authorList>
            <person name="Hagestad O.C."/>
            <person name="Hou L."/>
            <person name="Andersen J.H."/>
            <person name="Hansen E.H."/>
            <person name="Altermark B."/>
            <person name="Li C."/>
            <person name="Kuhnert E."/>
            <person name="Cox R.J."/>
            <person name="Crous P.W."/>
            <person name="Spatafora J.W."/>
            <person name="Lail K."/>
            <person name="Amirebrahimi M."/>
            <person name="Lipzen A."/>
            <person name="Pangilinan J."/>
            <person name="Andreopoulos W."/>
            <person name="Hayes R.D."/>
            <person name="Ng V."/>
            <person name="Grigoriev I.V."/>
            <person name="Jackson S.A."/>
            <person name="Sutton T.D.S."/>
            <person name="Dobson A.D.W."/>
            <person name="Rama T."/>
        </authorList>
    </citation>
    <scope>NUCLEOTIDE SEQUENCE</scope>
    <source>
        <strain evidence="1">TS7</strain>
    </source>
</reference>
<proteinExistence type="predicted"/>
<organism evidence="1 2">
    <name type="scientific">Emericellopsis atlantica</name>
    <dbReference type="NCBI Taxonomy" id="2614577"/>
    <lineage>
        <taxon>Eukaryota</taxon>
        <taxon>Fungi</taxon>
        <taxon>Dikarya</taxon>
        <taxon>Ascomycota</taxon>
        <taxon>Pezizomycotina</taxon>
        <taxon>Sordariomycetes</taxon>
        <taxon>Hypocreomycetidae</taxon>
        <taxon>Hypocreales</taxon>
        <taxon>Bionectriaceae</taxon>
        <taxon>Emericellopsis</taxon>
    </lineage>
</organism>
<dbReference type="GeneID" id="70297756"/>
<comment type="caution">
    <text evidence="1">The sequence shown here is derived from an EMBL/GenBank/DDBJ whole genome shotgun (WGS) entry which is preliminary data.</text>
</comment>
<dbReference type="EMBL" id="MU251242">
    <property type="protein sequence ID" value="KAG9259153.1"/>
    <property type="molecule type" value="Genomic_DNA"/>
</dbReference>
<gene>
    <name evidence="1" type="ORF">F5Z01DRAFT_740979</name>
</gene>
<keyword evidence="2" id="KW-1185">Reference proteome</keyword>
<dbReference type="OrthoDB" id="3645574at2759"/>
<evidence type="ECO:0008006" key="3">
    <source>
        <dbReference type="Google" id="ProtNLM"/>
    </source>
</evidence>
<name>A0A9P8CTU5_9HYPO</name>
<evidence type="ECO:0000313" key="2">
    <source>
        <dbReference type="Proteomes" id="UP000887229"/>
    </source>
</evidence>
<dbReference type="PANTHER" id="PTHR21310">
    <property type="entry name" value="AMINOGLYCOSIDE PHOSPHOTRANSFERASE-RELATED-RELATED"/>
    <property type="match status" value="1"/>
</dbReference>
<dbReference type="AlphaFoldDB" id="A0A9P8CTU5"/>
<evidence type="ECO:0000313" key="1">
    <source>
        <dbReference type="EMBL" id="KAG9259153.1"/>
    </source>
</evidence>
<sequence length="490" mass="57047">MLHRGQLLSFESAAGHESNLVLYILHQRATVRFSRLIWDQRGSIAALVRSHLGLRKDETCAVLPPDAWLSGGFNLCVLVEATVAGRLTLVFRCPMSHKLAERQYPGTIDEKVRGEVAAYAWIQEHCHEIRIPCLYAFGFTDGLQFSHVEQAPFYTRISRSFQRWVHRILGLSLLSNYSRNTTLPTVDTAYMLLEYISPETGTMLSETWNEYMHDAQRVHPYSEASHIGSFRFNPRDATITLSNRPLMCSTMLFEKSGTPRTIQPHQTYQTTDSFVSETLTLYDNHLLHDPHAVRDEDDARERITIRTLLRALSHHFLTDFHQSNIFVDKDWNITCLMDLQWLCALPSEMLSVPSWLANCSLDNIIGKRYDHFNEARKVFLDVMDEEAQSIRQEHDIQVTDTMRHSWSSKRVWFWACLRSTNAWLFIFEDHILPRFSDDKELVVSLKQMSVLWRDDVEDVIKAKVQDEEKYREELLHLINDQEQGIENSRE</sequence>
<dbReference type="Proteomes" id="UP000887229">
    <property type="component" value="Unassembled WGS sequence"/>
</dbReference>
<dbReference type="InterPro" id="IPR051678">
    <property type="entry name" value="AGP_Transferase"/>
</dbReference>
<dbReference type="RefSeq" id="XP_046123077.1">
    <property type="nucleotide sequence ID" value="XM_046266853.1"/>
</dbReference>
<dbReference type="PANTHER" id="PTHR21310:SF37">
    <property type="entry name" value="AMINOGLYCOSIDE PHOSPHOTRANSFERASE DOMAIN-CONTAINING PROTEIN"/>
    <property type="match status" value="1"/>
</dbReference>
<protein>
    <recommendedName>
        <fullName evidence="3">Aminoglycoside phosphotransferase domain-containing protein</fullName>
    </recommendedName>
</protein>
<accession>A0A9P8CTU5</accession>